<keyword evidence="2" id="KW-1133">Transmembrane helix</keyword>
<keyword evidence="2" id="KW-0472">Membrane</keyword>
<dbReference type="EMBL" id="MU865932">
    <property type="protein sequence ID" value="KAK4450438.1"/>
    <property type="molecule type" value="Genomic_DNA"/>
</dbReference>
<gene>
    <name evidence="3" type="ORF">QBC34DRAFT_402713</name>
</gene>
<protein>
    <submittedName>
        <fullName evidence="3">Uncharacterized protein</fullName>
    </submittedName>
</protein>
<keyword evidence="4" id="KW-1185">Reference proteome</keyword>
<proteinExistence type="predicted"/>
<keyword evidence="2" id="KW-0812">Transmembrane</keyword>
<dbReference type="AlphaFoldDB" id="A0AAV9GQC0"/>
<feature type="transmembrane region" description="Helical" evidence="2">
    <location>
        <begin position="182"/>
        <end position="201"/>
    </location>
</feature>
<name>A0AAV9GQC0_9PEZI</name>
<feature type="transmembrane region" description="Helical" evidence="2">
    <location>
        <begin position="142"/>
        <end position="162"/>
    </location>
</feature>
<reference evidence="3" key="2">
    <citation type="submission" date="2023-05" db="EMBL/GenBank/DDBJ databases">
        <authorList>
            <consortium name="Lawrence Berkeley National Laboratory"/>
            <person name="Steindorff A."/>
            <person name="Hensen N."/>
            <person name="Bonometti L."/>
            <person name="Westerberg I."/>
            <person name="Brannstrom I.O."/>
            <person name="Guillou S."/>
            <person name="Cros-Aarteil S."/>
            <person name="Calhoun S."/>
            <person name="Haridas S."/>
            <person name="Kuo A."/>
            <person name="Mondo S."/>
            <person name="Pangilinan J."/>
            <person name="Riley R."/>
            <person name="Labutti K."/>
            <person name="Andreopoulos B."/>
            <person name="Lipzen A."/>
            <person name="Chen C."/>
            <person name="Yanf M."/>
            <person name="Daum C."/>
            <person name="Ng V."/>
            <person name="Clum A."/>
            <person name="Ohm R."/>
            <person name="Martin F."/>
            <person name="Silar P."/>
            <person name="Natvig D."/>
            <person name="Lalanne C."/>
            <person name="Gautier V."/>
            <person name="Ament-Velasquez S.L."/>
            <person name="Kruys A."/>
            <person name="Hutchinson M.I."/>
            <person name="Powell A.J."/>
            <person name="Barry K."/>
            <person name="Miller A.N."/>
            <person name="Grigoriev I.V."/>
            <person name="Debuchy R."/>
            <person name="Gladieux P."/>
            <person name="Thoren M.H."/>
            <person name="Johannesson H."/>
        </authorList>
    </citation>
    <scope>NUCLEOTIDE SEQUENCE</scope>
    <source>
        <strain evidence="3">PSN243</strain>
    </source>
</reference>
<dbReference type="Proteomes" id="UP001321760">
    <property type="component" value="Unassembled WGS sequence"/>
</dbReference>
<evidence type="ECO:0000256" key="2">
    <source>
        <dbReference type="SAM" id="Phobius"/>
    </source>
</evidence>
<sequence length="210" mass="23096">MTVIQYGPSSGDEDWGHSAFNFTLRTATIPETTSEPTDSTPAAAQTKPDESLYPSEEEADALCRASWSLGALMARYVYQTECIQLHDSSHGALTHTPTSNSWAVHRFAVSLIFDFSNIGKPEDFTALMLNEVILSFFEHVEVTLVVFGLSWLHSALSGAYLSGGVEPLLLHLHSKRPGLVSGLLSFYLVMWIFVLLGKAWIITDMEVGGR</sequence>
<evidence type="ECO:0000256" key="1">
    <source>
        <dbReference type="SAM" id="MobiDB-lite"/>
    </source>
</evidence>
<organism evidence="3 4">
    <name type="scientific">Podospora aff. communis PSN243</name>
    <dbReference type="NCBI Taxonomy" id="3040156"/>
    <lineage>
        <taxon>Eukaryota</taxon>
        <taxon>Fungi</taxon>
        <taxon>Dikarya</taxon>
        <taxon>Ascomycota</taxon>
        <taxon>Pezizomycotina</taxon>
        <taxon>Sordariomycetes</taxon>
        <taxon>Sordariomycetidae</taxon>
        <taxon>Sordariales</taxon>
        <taxon>Podosporaceae</taxon>
        <taxon>Podospora</taxon>
    </lineage>
</organism>
<reference evidence="3" key="1">
    <citation type="journal article" date="2023" name="Mol. Phylogenet. Evol.">
        <title>Genome-scale phylogeny and comparative genomics of the fungal order Sordariales.</title>
        <authorList>
            <person name="Hensen N."/>
            <person name="Bonometti L."/>
            <person name="Westerberg I."/>
            <person name="Brannstrom I.O."/>
            <person name="Guillou S."/>
            <person name="Cros-Aarteil S."/>
            <person name="Calhoun S."/>
            <person name="Haridas S."/>
            <person name="Kuo A."/>
            <person name="Mondo S."/>
            <person name="Pangilinan J."/>
            <person name="Riley R."/>
            <person name="LaButti K."/>
            <person name="Andreopoulos B."/>
            <person name="Lipzen A."/>
            <person name="Chen C."/>
            <person name="Yan M."/>
            <person name="Daum C."/>
            <person name="Ng V."/>
            <person name="Clum A."/>
            <person name="Steindorff A."/>
            <person name="Ohm R.A."/>
            <person name="Martin F."/>
            <person name="Silar P."/>
            <person name="Natvig D.O."/>
            <person name="Lalanne C."/>
            <person name="Gautier V."/>
            <person name="Ament-Velasquez S.L."/>
            <person name="Kruys A."/>
            <person name="Hutchinson M.I."/>
            <person name="Powell A.J."/>
            <person name="Barry K."/>
            <person name="Miller A.N."/>
            <person name="Grigoriev I.V."/>
            <person name="Debuchy R."/>
            <person name="Gladieux P."/>
            <person name="Hiltunen Thoren M."/>
            <person name="Johannesson H."/>
        </authorList>
    </citation>
    <scope>NUCLEOTIDE SEQUENCE</scope>
    <source>
        <strain evidence="3">PSN243</strain>
    </source>
</reference>
<evidence type="ECO:0000313" key="4">
    <source>
        <dbReference type="Proteomes" id="UP001321760"/>
    </source>
</evidence>
<evidence type="ECO:0000313" key="3">
    <source>
        <dbReference type="EMBL" id="KAK4450438.1"/>
    </source>
</evidence>
<feature type="region of interest" description="Disordered" evidence="1">
    <location>
        <begin position="29"/>
        <end position="55"/>
    </location>
</feature>
<feature type="compositionally biased region" description="Low complexity" evidence="1">
    <location>
        <begin position="29"/>
        <end position="44"/>
    </location>
</feature>
<accession>A0AAV9GQC0</accession>
<comment type="caution">
    <text evidence="3">The sequence shown here is derived from an EMBL/GenBank/DDBJ whole genome shotgun (WGS) entry which is preliminary data.</text>
</comment>